<evidence type="ECO:0000256" key="1">
    <source>
        <dbReference type="SAM" id="Phobius"/>
    </source>
</evidence>
<feature type="transmembrane region" description="Helical" evidence="1">
    <location>
        <begin position="12"/>
        <end position="31"/>
    </location>
</feature>
<gene>
    <name evidence="2" type="ORF">LCGC14_2027710</name>
</gene>
<organism evidence="2">
    <name type="scientific">marine sediment metagenome</name>
    <dbReference type="NCBI Taxonomy" id="412755"/>
    <lineage>
        <taxon>unclassified sequences</taxon>
        <taxon>metagenomes</taxon>
        <taxon>ecological metagenomes</taxon>
    </lineage>
</organism>
<comment type="caution">
    <text evidence="2">The sequence shown here is derived from an EMBL/GenBank/DDBJ whole genome shotgun (WGS) entry which is preliminary data.</text>
</comment>
<evidence type="ECO:0000313" key="2">
    <source>
        <dbReference type="EMBL" id="KKL78149.1"/>
    </source>
</evidence>
<dbReference type="AlphaFoldDB" id="A0A0F9EVM6"/>
<keyword evidence="1" id="KW-0812">Transmembrane</keyword>
<reference evidence="2" key="1">
    <citation type="journal article" date="2015" name="Nature">
        <title>Complex archaea that bridge the gap between prokaryotes and eukaryotes.</title>
        <authorList>
            <person name="Spang A."/>
            <person name="Saw J.H."/>
            <person name="Jorgensen S.L."/>
            <person name="Zaremba-Niedzwiedzka K."/>
            <person name="Martijn J."/>
            <person name="Lind A.E."/>
            <person name="van Eijk R."/>
            <person name="Schleper C."/>
            <person name="Guy L."/>
            <person name="Ettema T.J."/>
        </authorList>
    </citation>
    <scope>NUCLEOTIDE SEQUENCE</scope>
</reference>
<name>A0A0F9EVM6_9ZZZZ</name>
<accession>A0A0F9EVM6</accession>
<keyword evidence="1" id="KW-1133">Transmembrane helix</keyword>
<keyword evidence="1" id="KW-0472">Membrane</keyword>
<sequence length="32" mass="3726">MNPKLTQLDKIPVFVIVIRSINFVWTIVNVLN</sequence>
<dbReference type="EMBL" id="LAZR01023546">
    <property type="protein sequence ID" value="KKL78149.1"/>
    <property type="molecule type" value="Genomic_DNA"/>
</dbReference>
<protein>
    <submittedName>
        <fullName evidence="2">Uncharacterized protein</fullName>
    </submittedName>
</protein>
<proteinExistence type="predicted"/>